<feature type="domain" description="C2H2-type" evidence="15">
    <location>
        <begin position="742"/>
        <end position="769"/>
    </location>
</feature>
<dbReference type="PANTHER" id="PTHR16515">
    <property type="entry name" value="PR DOMAIN ZINC FINGER PROTEIN"/>
    <property type="match status" value="1"/>
</dbReference>
<dbReference type="FunFam" id="3.30.160.60:FF:000262">
    <property type="entry name" value="PR domain zinc finger protein 1"/>
    <property type="match status" value="1"/>
</dbReference>
<evidence type="ECO:0000256" key="11">
    <source>
        <dbReference type="ARBA" id="ARBA00023163"/>
    </source>
</evidence>
<comment type="caution">
    <text evidence="16">The sequence shown here is derived from an EMBL/GenBank/DDBJ whole genome shotgun (WGS) entry which is preliminary data.</text>
</comment>
<dbReference type="GO" id="GO:0002250">
    <property type="term" value="P:adaptive immune response"/>
    <property type="evidence" value="ECO:0007669"/>
    <property type="project" value="UniProtKB-KW"/>
</dbReference>
<evidence type="ECO:0000256" key="14">
    <source>
        <dbReference type="SAM" id="MobiDB-lite"/>
    </source>
</evidence>
<feature type="region of interest" description="Disordered" evidence="14">
    <location>
        <begin position="618"/>
        <end position="648"/>
    </location>
</feature>
<protein>
    <submittedName>
        <fullName evidence="16">PR domain zinc finger protein 1</fullName>
    </submittedName>
</protein>
<feature type="compositionally biased region" description="Basic and acidic residues" evidence="14">
    <location>
        <begin position="1076"/>
        <end position="1098"/>
    </location>
</feature>
<feature type="compositionally biased region" description="Basic and acidic residues" evidence="14">
    <location>
        <begin position="241"/>
        <end position="262"/>
    </location>
</feature>
<keyword evidence="11" id="KW-0804">Transcription</keyword>
<dbReference type="FunFam" id="3.30.160.60:FF:000211">
    <property type="entry name" value="PR domain zinc finger protein 1"/>
    <property type="match status" value="1"/>
</dbReference>
<dbReference type="EMBL" id="BMAT01009044">
    <property type="protein sequence ID" value="GFR97497.1"/>
    <property type="molecule type" value="Genomic_DNA"/>
</dbReference>
<dbReference type="GO" id="GO:0045165">
    <property type="term" value="P:cell fate commitment"/>
    <property type="evidence" value="ECO:0007669"/>
    <property type="project" value="TreeGrafter"/>
</dbReference>
<keyword evidence="6" id="KW-0862">Zinc</keyword>
<dbReference type="InterPro" id="IPR013087">
    <property type="entry name" value="Znf_C2H2_type"/>
</dbReference>
<keyword evidence="5 13" id="KW-0863">Zinc-finger</keyword>
<feature type="compositionally biased region" description="Basic and acidic residues" evidence="14">
    <location>
        <begin position="946"/>
        <end position="957"/>
    </location>
</feature>
<evidence type="ECO:0000256" key="9">
    <source>
        <dbReference type="ARBA" id="ARBA00023125"/>
    </source>
</evidence>
<feature type="domain" description="C2H2-type" evidence="15">
    <location>
        <begin position="714"/>
        <end position="741"/>
    </location>
</feature>
<evidence type="ECO:0000256" key="2">
    <source>
        <dbReference type="ARBA" id="ARBA00022588"/>
    </source>
</evidence>
<dbReference type="PROSITE" id="PS00028">
    <property type="entry name" value="ZINC_FINGER_C2H2_1"/>
    <property type="match status" value="4"/>
</dbReference>
<evidence type="ECO:0000256" key="7">
    <source>
        <dbReference type="ARBA" id="ARBA00022859"/>
    </source>
</evidence>
<feature type="region of interest" description="Disordered" evidence="14">
    <location>
        <begin position="209"/>
        <end position="397"/>
    </location>
</feature>
<evidence type="ECO:0000256" key="6">
    <source>
        <dbReference type="ARBA" id="ARBA00022833"/>
    </source>
</evidence>
<sequence length="1182" mass="133138">MLSGSCKICAYFPQTSLPDCQSINRTHTSDLLRHPAPAVPLAPPSSTETEDASTSRQSEPNVFGLSPSPSAANMAKELMTANPFLHEAKFPMPLSWEQTLDSLKLSAHLPYNYDRLHSSFAHHLHAISKVDAPIFSTPKAPEHPLFALDFSLQGRHHRLPQSVPCYEGRKDNETVEDASNDAQTIVVVDDDENENKKCDKDREVKHCANKTDHFDDNDRKEGKTKPEPMSSRDEDEMVNESQKRTKPDNADKVMHLHKDTGKKSSPGTKNKIWSPRDSPSPHVTKHRKLDADHHSGETERIKFRPFIEAGRTSPEQKSLPLSSSPRPDSNKLPHRGHNSPRHGECVPPLLRGDAFRPFLESMHDEMKHSRTNHSDWQTKSRQAESPSLPRPSPRVPSCYPLGLPPLPSKETVPVCRSPADVKRCPSPQVPEKPRPAYSPDLPRPEQLNHSEQYYRHQHRQEYGVRMPSSHNLAQQHQKLICDPFSSQNPLFSRLNSFYAGAQTGLPPLFNRMHPSSDHHMGLIGNHDSLSLLSRFMPVVKRNGNTCTSLPDMMLPSPPLPPLHGMPGMFPLSPLQMMPNYPYLPNWPLYPLYHNQLNKSGQPDISPSHTPYLRDNALNLTSHSPRSASVGTSSTRTPGSRGHRHLPYPLKKKDGKMLYECNVCLKTFGQLSNLKVHLRTHTGERPFVCQTCGKGFTQLAHLQKHNLVHTGEKPHKCQVCDKRFSSTSNLKTHMRLHSGEKPFHCKSCPAKFTQFVHLKLHRRLHTNERPFECSQCNRKYISRSGLRTHWKTGTCVPQNPAADFNTLLNMSFDDNGDEKDTESIFNEDEIRCDSFSESDEVFKREIPEHFEGNIHEKHKHYRDRELKYDQMRQEHDHYTPWRDVSPVKRQLSYCDSDNTCTDQNSTARDQNTVSSFLPTSDNILNSHTESLEDIEADVANAESPNKPVERHGDEKPQDSLDSNIDEIADPLRREKKTDNGRSSSTAKASVPSEQECTPPLRTSTPVHSREMSPRPASCPDSDVQGNQNKSYNLKYRDMPPAILTPAAWSHTLGSSAYQLYPPPLQGLPQADPPTQGEKCEDLSTRTRGESRHNESEAHARSRHRRKQPCPTSFTHTDATSLVSTANAALGIGAADVNVSIAGSPNFPPLFPYSMMHRSPTAAQSFPGPLVDPRMPVPRNWLSA</sequence>
<keyword evidence="2" id="KW-0399">Innate immunity</keyword>
<evidence type="ECO:0000259" key="15">
    <source>
        <dbReference type="PROSITE" id="PS50157"/>
    </source>
</evidence>
<evidence type="ECO:0000313" key="16">
    <source>
        <dbReference type="EMBL" id="GFR97497.1"/>
    </source>
</evidence>
<evidence type="ECO:0000256" key="1">
    <source>
        <dbReference type="ARBA" id="ARBA00004123"/>
    </source>
</evidence>
<dbReference type="InterPro" id="IPR050331">
    <property type="entry name" value="Zinc_finger"/>
</dbReference>
<keyword evidence="17" id="KW-1185">Reference proteome</keyword>
<evidence type="ECO:0000256" key="3">
    <source>
        <dbReference type="ARBA" id="ARBA00022723"/>
    </source>
</evidence>
<keyword evidence="9" id="KW-0238">DNA-binding</keyword>
<dbReference type="GO" id="GO:0005737">
    <property type="term" value="C:cytoplasm"/>
    <property type="evidence" value="ECO:0007669"/>
    <property type="project" value="TreeGrafter"/>
</dbReference>
<dbReference type="GO" id="GO:0008270">
    <property type="term" value="F:zinc ion binding"/>
    <property type="evidence" value="ECO:0007669"/>
    <property type="project" value="UniProtKB-KW"/>
</dbReference>
<evidence type="ECO:0000256" key="12">
    <source>
        <dbReference type="ARBA" id="ARBA00023242"/>
    </source>
</evidence>
<evidence type="ECO:0000256" key="8">
    <source>
        <dbReference type="ARBA" id="ARBA00023015"/>
    </source>
</evidence>
<evidence type="ECO:0000256" key="4">
    <source>
        <dbReference type="ARBA" id="ARBA00022737"/>
    </source>
</evidence>
<dbReference type="GO" id="GO:0000978">
    <property type="term" value="F:RNA polymerase II cis-regulatory region sequence-specific DNA binding"/>
    <property type="evidence" value="ECO:0007669"/>
    <property type="project" value="TreeGrafter"/>
</dbReference>
<reference evidence="16 17" key="1">
    <citation type="journal article" date="2021" name="Elife">
        <title>Chloroplast acquisition without the gene transfer in kleptoplastic sea slugs, Plakobranchus ocellatus.</title>
        <authorList>
            <person name="Maeda T."/>
            <person name="Takahashi S."/>
            <person name="Yoshida T."/>
            <person name="Shimamura S."/>
            <person name="Takaki Y."/>
            <person name="Nagai Y."/>
            <person name="Toyoda A."/>
            <person name="Suzuki Y."/>
            <person name="Arimoto A."/>
            <person name="Ishii H."/>
            <person name="Satoh N."/>
            <person name="Nishiyama T."/>
            <person name="Hasebe M."/>
            <person name="Maruyama T."/>
            <person name="Minagawa J."/>
            <person name="Obokata J."/>
            <person name="Shigenobu S."/>
        </authorList>
    </citation>
    <scope>NUCLEOTIDE SEQUENCE [LARGE SCALE GENOMIC DNA]</scope>
</reference>
<dbReference type="Gene3D" id="3.30.160.60">
    <property type="entry name" value="Classic Zinc Finger"/>
    <property type="match status" value="5"/>
</dbReference>
<dbReference type="GO" id="GO:0000122">
    <property type="term" value="P:negative regulation of transcription by RNA polymerase II"/>
    <property type="evidence" value="ECO:0007669"/>
    <property type="project" value="UniProtKB-ARBA"/>
</dbReference>
<feature type="domain" description="C2H2-type" evidence="15">
    <location>
        <begin position="686"/>
        <end position="713"/>
    </location>
</feature>
<keyword evidence="12" id="KW-0539">Nucleus</keyword>
<dbReference type="PROSITE" id="PS50157">
    <property type="entry name" value="ZINC_FINGER_C2H2_2"/>
    <property type="match status" value="5"/>
</dbReference>
<dbReference type="SMART" id="SM00355">
    <property type="entry name" value="ZnF_C2H2"/>
    <property type="match status" value="5"/>
</dbReference>
<gene>
    <name evidence="16" type="ORF">ElyMa_004479100</name>
</gene>
<feature type="compositionally biased region" description="Polar residues" evidence="14">
    <location>
        <begin position="979"/>
        <end position="1005"/>
    </location>
</feature>
<feature type="compositionally biased region" description="Basic and acidic residues" evidence="14">
    <location>
        <begin position="289"/>
        <end position="302"/>
    </location>
</feature>
<dbReference type="InterPro" id="IPR036236">
    <property type="entry name" value="Znf_C2H2_sf"/>
</dbReference>
<dbReference type="GO" id="GO:0003700">
    <property type="term" value="F:DNA-binding transcription factor activity"/>
    <property type="evidence" value="ECO:0007669"/>
    <property type="project" value="TreeGrafter"/>
</dbReference>
<keyword evidence="3" id="KW-0479">Metal-binding</keyword>
<dbReference type="AlphaFoldDB" id="A0AAV4HH80"/>
<keyword evidence="8" id="KW-0805">Transcription regulation</keyword>
<dbReference type="SUPFAM" id="SSF57667">
    <property type="entry name" value="beta-beta-alpha zinc fingers"/>
    <property type="match status" value="3"/>
</dbReference>
<feature type="domain" description="C2H2-type" evidence="15">
    <location>
        <begin position="770"/>
        <end position="799"/>
    </location>
</feature>
<dbReference type="Proteomes" id="UP000762676">
    <property type="component" value="Unassembled WGS sequence"/>
</dbReference>
<dbReference type="GO" id="GO:0045087">
    <property type="term" value="P:innate immune response"/>
    <property type="evidence" value="ECO:0007669"/>
    <property type="project" value="UniProtKB-KW"/>
</dbReference>
<feature type="compositionally biased region" description="Polar residues" evidence="14">
    <location>
        <begin position="618"/>
        <end position="637"/>
    </location>
</feature>
<evidence type="ECO:0000256" key="13">
    <source>
        <dbReference type="PROSITE-ProRule" id="PRU00042"/>
    </source>
</evidence>
<name>A0AAV4HH80_9GAST</name>
<feature type="compositionally biased region" description="Basic and acidic residues" evidence="14">
    <location>
        <begin position="209"/>
        <end position="232"/>
    </location>
</feature>
<feature type="compositionally biased region" description="Basic and acidic residues" evidence="14">
    <location>
        <begin position="968"/>
        <end position="978"/>
    </location>
</feature>
<dbReference type="PANTHER" id="PTHR16515:SF59">
    <property type="entry name" value="PR DOMAIN ZINC FINGER PROTEIN 1"/>
    <property type="match status" value="1"/>
</dbReference>
<organism evidence="16 17">
    <name type="scientific">Elysia marginata</name>
    <dbReference type="NCBI Taxonomy" id="1093978"/>
    <lineage>
        <taxon>Eukaryota</taxon>
        <taxon>Metazoa</taxon>
        <taxon>Spiralia</taxon>
        <taxon>Lophotrochozoa</taxon>
        <taxon>Mollusca</taxon>
        <taxon>Gastropoda</taxon>
        <taxon>Heterobranchia</taxon>
        <taxon>Euthyneura</taxon>
        <taxon>Panpulmonata</taxon>
        <taxon>Sacoglossa</taxon>
        <taxon>Placobranchoidea</taxon>
        <taxon>Plakobranchidae</taxon>
        <taxon>Elysia</taxon>
    </lineage>
</organism>
<evidence type="ECO:0000256" key="5">
    <source>
        <dbReference type="ARBA" id="ARBA00022771"/>
    </source>
</evidence>
<comment type="subcellular location">
    <subcellularLocation>
        <location evidence="1">Nucleus</location>
    </subcellularLocation>
</comment>
<accession>A0AAV4HH80</accession>
<keyword evidence="10" id="KW-1064">Adaptive immunity</keyword>
<feature type="domain" description="C2H2-type" evidence="15">
    <location>
        <begin position="658"/>
        <end position="685"/>
    </location>
</feature>
<evidence type="ECO:0000256" key="10">
    <source>
        <dbReference type="ARBA" id="ARBA00023130"/>
    </source>
</evidence>
<feature type="region of interest" description="Disordered" evidence="14">
    <location>
        <begin position="941"/>
        <end position="1031"/>
    </location>
</feature>
<keyword evidence="4" id="KW-0677">Repeat</keyword>
<dbReference type="FunFam" id="3.30.160.60:FF:000833">
    <property type="entry name" value="PR domain zinc finger protein"/>
    <property type="match status" value="1"/>
</dbReference>
<proteinExistence type="predicted"/>
<keyword evidence="7" id="KW-0391">Immunity</keyword>
<feature type="region of interest" description="Disordered" evidence="14">
    <location>
        <begin position="898"/>
        <end position="922"/>
    </location>
</feature>
<dbReference type="FunFam" id="3.30.160.60:FF:000132">
    <property type="entry name" value="PR domain zinc finger protein 1"/>
    <property type="match status" value="1"/>
</dbReference>
<evidence type="ECO:0000313" key="17">
    <source>
        <dbReference type="Proteomes" id="UP000762676"/>
    </source>
</evidence>
<feature type="compositionally biased region" description="Basic and acidic residues" evidence="14">
    <location>
        <begin position="361"/>
        <end position="382"/>
    </location>
</feature>
<dbReference type="GO" id="GO:0005634">
    <property type="term" value="C:nucleus"/>
    <property type="evidence" value="ECO:0007669"/>
    <property type="project" value="UniProtKB-SubCell"/>
</dbReference>
<feature type="region of interest" description="Disordered" evidence="14">
    <location>
        <begin position="411"/>
        <end position="445"/>
    </location>
</feature>
<feature type="region of interest" description="Disordered" evidence="14">
    <location>
        <begin position="33"/>
        <end position="63"/>
    </location>
</feature>
<feature type="region of interest" description="Disordered" evidence="14">
    <location>
        <begin position="1058"/>
        <end position="1115"/>
    </location>
</feature>
<dbReference type="Pfam" id="PF00096">
    <property type="entry name" value="zf-C2H2"/>
    <property type="match status" value="3"/>
</dbReference>